<dbReference type="PANTHER" id="PTHR12606:SF155">
    <property type="entry name" value="OS04G0316900 PROTEIN"/>
    <property type="match status" value="1"/>
</dbReference>
<protein>
    <recommendedName>
        <fullName evidence="6">Ubiquitin-like protease family profile domain-containing protein</fullName>
    </recommendedName>
</protein>
<name>A0A8T0TWE5_PANVG</name>
<feature type="non-terminal residue" evidence="7">
    <location>
        <position position="1"/>
    </location>
</feature>
<dbReference type="GO" id="GO:0016926">
    <property type="term" value="P:protein desumoylation"/>
    <property type="evidence" value="ECO:0007669"/>
    <property type="project" value="TreeGrafter"/>
</dbReference>
<feature type="region of interest" description="Disordered" evidence="5">
    <location>
        <begin position="130"/>
        <end position="159"/>
    </location>
</feature>
<keyword evidence="3" id="KW-0378">Hydrolase</keyword>
<dbReference type="Proteomes" id="UP000823388">
    <property type="component" value="Chromosome 3N"/>
</dbReference>
<gene>
    <name evidence="7" type="ORF">PVAP13_3NG216536</name>
</gene>
<sequence>VFLPINITNAHWYLAVINTKLRKIQVLDSLGPQKKRDELRTTLIGLENYMEKILEDNRSKQHSWPNFNFTSSPWEVRDEVKSQMQTDGSSCGLFMLKYMECWTGMELSPNFTQEDIDGFRKKLPVLLVDSKHNLTPGGPKSSKTDSKGNGPNNPIASID</sequence>
<evidence type="ECO:0000256" key="3">
    <source>
        <dbReference type="ARBA" id="ARBA00022801"/>
    </source>
</evidence>
<dbReference type="InterPro" id="IPR038765">
    <property type="entry name" value="Papain-like_cys_pep_sf"/>
</dbReference>
<keyword evidence="8" id="KW-1185">Reference proteome</keyword>
<evidence type="ECO:0000256" key="2">
    <source>
        <dbReference type="ARBA" id="ARBA00022670"/>
    </source>
</evidence>
<evidence type="ECO:0000313" key="8">
    <source>
        <dbReference type="Proteomes" id="UP000823388"/>
    </source>
</evidence>
<feature type="compositionally biased region" description="Polar residues" evidence="5">
    <location>
        <begin position="147"/>
        <end position="159"/>
    </location>
</feature>
<dbReference type="EMBL" id="CM029042">
    <property type="protein sequence ID" value="KAG2616512.1"/>
    <property type="molecule type" value="Genomic_DNA"/>
</dbReference>
<dbReference type="Pfam" id="PF02902">
    <property type="entry name" value="Peptidase_C48"/>
    <property type="match status" value="1"/>
</dbReference>
<dbReference type="AlphaFoldDB" id="A0A8T0TWE5"/>
<evidence type="ECO:0000259" key="6">
    <source>
        <dbReference type="PROSITE" id="PS50600"/>
    </source>
</evidence>
<proteinExistence type="inferred from homology"/>
<reference evidence="7" key="1">
    <citation type="submission" date="2020-05" db="EMBL/GenBank/DDBJ databases">
        <title>WGS assembly of Panicum virgatum.</title>
        <authorList>
            <person name="Lovell J.T."/>
            <person name="Jenkins J."/>
            <person name="Shu S."/>
            <person name="Juenger T.E."/>
            <person name="Schmutz J."/>
        </authorList>
    </citation>
    <scope>NUCLEOTIDE SEQUENCE</scope>
    <source>
        <strain evidence="7">AP13</strain>
    </source>
</reference>
<evidence type="ECO:0000256" key="1">
    <source>
        <dbReference type="ARBA" id="ARBA00005234"/>
    </source>
</evidence>
<dbReference type="InterPro" id="IPR003653">
    <property type="entry name" value="Peptidase_C48_C"/>
</dbReference>
<comment type="caution">
    <text evidence="7">The sequence shown here is derived from an EMBL/GenBank/DDBJ whole genome shotgun (WGS) entry which is preliminary data.</text>
</comment>
<evidence type="ECO:0000256" key="4">
    <source>
        <dbReference type="ARBA" id="ARBA00022807"/>
    </source>
</evidence>
<evidence type="ECO:0000313" key="7">
    <source>
        <dbReference type="EMBL" id="KAG2616512.1"/>
    </source>
</evidence>
<accession>A0A8T0TWE5</accession>
<dbReference type="Gene3D" id="3.40.395.10">
    <property type="entry name" value="Adenoviral Proteinase, Chain A"/>
    <property type="match status" value="1"/>
</dbReference>
<keyword evidence="4" id="KW-0788">Thiol protease</keyword>
<dbReference type="GO" id="GO:0006508">
    <property type="term" value="P:proteolysis"/>
    <property type="evidence" value="ECO:0007669"/>
    <property type="project" value="UniProtKB-KW"/>
</dbReference>
<keyword evidence="2" id="KW-0645">Protease</keyword>
<dbReference type="PROSITE" id="PS50600">
    <property type="entry name" value="ULP_PROTEASE"/>
    <property type="match status" value="1"/>
</dbReference>
<feature type="domain" description="Ubiquitin-like protease family profile" evidence="6">
    <location>
        <begin position="1"/>
        <end position="102"/>
    </location>
</feature>
<organism evidence="7 8">
    <name type="scientific">Panicum virgatum</name>
    <name type="common">Blackwell switchgrass</name>
    <dbReference type="NCBI Taxonomy" id="38727"/>
    <lineage>
        <taxon>Eukaryota</taxon>
        <taxon>Viridiplantae</taxon>
        <taxon>Streptophyta</taxon>
        <taxon>Embryophyta</taxon>
        <taxon>Tracheophyta</taxon>
        <taxon>Spermatophyta</taxon>
        <taxon>Magnoliopsida</taxon>
        <taxon>Liliopsida</taxon>
        <taxon>Poales</taxon>
        <taxon>Poaceae</taxon>
        <taxon>PACMAD clade</taxon>
        <taxon>Panicoideae</taxon>
        <taxon>Panicodae</taxon>
        <taxon>Paniceae</taxon>
        <taxon>Panicinae</taxon>
        <taxon>Panicum</taxon>
        <taxon>Panicum sect. Hiantes</taxon>
    </lineage>
</organism>
<dbReference type="PANTHER" id="PTHR12606">
    <property type="entry name" value="SENTRIN/SUMO-SPECIFIC PROTEASE"/>
    <property type="match status" value="1"/>
</dbReference>
<dbReference type="SUPFAM" id="SSF54001">
    <property type="entry name" value="Cysteine proteinases"/>
    <property type="match status" value="1"/>
</dbReference>
<dbReference type="GO" id="GO:0016929">
    <property type="term" value="F:deSUMOylase activity"/>
    <property type="evidence" value="ECO:0007669"/>
    <property type="project" value="TreeGrafter"/>
</dbReference>
<evidence type="ECO:0000256" key="5">
    <source>
        <dbReference type="SAM" id="MobiDB-lite"/>
    </source>
</evidence>
<dbReference type="GO" id="GO:0005634">
    <property type="term" value="C:nucleus"/>
    <property type="evidence" value="ECO:0007669"/>
    <property type="project" value="TreeGrafter"/>
</dbReference>
<comment type="similarity">
    <text evidence="1">Belongs to the peptidase C48 family.</text>
</comment>